<comment type="caution">
    <text evidence="2">The sequence shown here is derived from an EMBL/GenBank/DDBJ whole genome shotgun (WGS) entry which is preliminary data.</text>
</comment>
<feature type="transmembrane region" description="Helical" evidence="1">
    <location>
        <begin position="84"/>
        <end position="104"/>
    </location>
</feature>
<dbReference type="PATRIC" id="fig|864564.6.peg.255"/>
<feature type="transmembrane region" description="Helical" evidence="1">
    <location>
        <begin position="176"/>
        <end position="200"/>
    </location>
</feature>
<feature type="transmembrane region" description="Helical" evidence="1">
    <location>
        <begin position="32"/>
        <end position="49"/>
    </location>
</feature>
<feature type="transmembrane region" description="Helical" evidence="1">
    <location>
        <begin position="212"/>
        <end position="238"/>
    </location>
</feature>
<protein>
    <submittedName>
        <fullName evidence="2">Uncharacterized protein</fullName>
    </submittedName>
</protein>
<dbReference type="eggNOG" id="ENOG5030MTH">
    <property type="taxonomic scope" value="Bacteria"/>
</dbReference>
<evidence type="ECO:0000313" key="2">
    <source>
        <dbReference type="EMBL" id="EFT82762.1"/>
    </source>
</evidence>
<name>E6K1X4_PARDN</name>
<feature type="transmembrane region" description="Helical" evidence="1">
    <location>
        <begin position="110"/>
        <end position="131"/>
    </location>
</feature>
<feature type="transmembrane region" description="Helical" evidence="1">
    <location>
        <begin position="55"/>
        <end position="72"/>
    </location>
</feature>
<accession>E6K1X4</accession>
<dbReference type="EMBL" id="AEON01000002">
    <property type="protein sequence ID" value="EFT82762.1"/>
    <property type="molecule type" value="Genomic_DNA"/>
</dbReference>
<dbReference type="RefSeq" id="WP_006289575.1">
    <property type="nucleotide sequence ID" value="NZ_AP012333.1"/>
</dbReference>
<dbReference type="KEGG" id="pdo:PSDT_0229"/>
<dbReference type="AlphaFoldDB" id="E6K1X4"/>
<evidence type="ECO:0000313" key="3">
    <source>
        <dbReference type="Proteomes" id="UP000004946"/>
    </source>
</evidence>
<proteinExistence type="predicted"/>
<keyword evidence="3" id="KW-1185">Reference proteome</keyword>
<gene>
    <name evidence="2" type="ORF">HMPREF0620_1447</name>
</gene>
<organism evidence="2 3">
    <name type="scientific">Parascardovia denticolens DSM 10105 = JCM 12538</name>
    <dbReference type="NCBI Taxonomy" id="864564"/>
    <lineage>
        <taxon>Bacteria</taxon>
        <taxon>Bacillati</taxon>
        <taxon>Actinomycetota</taxon>
        <taxon>Actinomycetes</taxon>
        <taxon>Bifidobacteriales</taxon>
        <taxon>Bifidobacteriaceae</taxon>
        <taxon>Parascardovia</taxon>
    </lineage>
</organism>
<feature type="transmembrane region" description="Helical" evidence="1">
    <location>
        <begin position="138"/>
        <end position="161"/>
    </location>
</feature>
<dbReference type="HOGENOM" id="CLU_969407_0_0_11"/>
<keyword evidence="1" id="KW-0472">Membrane</keyword>
<dbReference type="Proteomes" id="UP000004946">
    <property type="component" value="Chromosome"/>
</dbReference>
<reference evidence="2 3" key="1">
    <citation type="submission" date="2010-12" db="EMBL/GenBank/DDBJ databases">
        <authorList>
            <person name="Muzny D."/>
            <person name="Qin X."/>
            <person name="Buhay C."/>
            <person name="Dugan-Rocha S."/>
            <person name="Ding Y."/>
            <person name="Chen G."/>
            <person name="Hawes A."/>
            <person name="Holder M."/>
            <person name="Jhangiani S."/>
            <person name="Johnson A."/>
            <person name="Khan Z."/>
            <person name="Li Z."/>
            <person name="Liu W."/>
            <person name="Liu X."/>
            <person name="Perez L."/>
            <person name="Shen H."/>
            <person name="Wang Q."/>
            <person name="Watt J."/>
            <person name="Xi L."/>
            <person name="Xin Y."/>
            <person name="Zhou J."/>
            <person name="Deng J."/>
            <person name="Jiang H."/>
            <person name="Liu Y."/>
            <person name="Qu J."/>
            <person name="Song X.-Z."/>
            <person name="Zhang L."/>
            <person name="Villasana D."/>
            <person name="Johnson A."/>
            <person name="Liu J."/>
            <person name="Liyanage D."/>
            <person name="Lorensuhewa L."/>
            <person name="Robinson T."/>
            <person name="Song A."/>
            <person name="Song B.-B."/>
            <person name="Dinh H."/>
            <person name="Thornton R."/>
            <person name="Coyle M."/>
            <person name="Francisco L."/>
            <person name="Jackson L."/>
            <person name="Javaid M."/>
            <person name="Korchina V."/>
            <person name="Kovar C."/>
            <person name="Mata R."/>
            <person name="Mathew T."/>
            <person name="Ngo R."/>
            <person name="Nguyen L."/>
            <person name="Nguyen N."/>
            <person name="Okwuonu G."/>
            <person name="Ongeri F."/>
            <person name="Pham C."/>
            <person name="Simmons D."/>
            <person name="Wilczek-Boney K."/>
            <person name="Hale W."/>
            <person name="Jakkamsetti A."/>
            <person name="Pham P."/>
            <person name="Ruth R."/>
            <person name="San Lucas F."/>
            <person name="Warren J."/>
            <person name="Zhang J."/>
            <person name="Zhao Z."/>
            <person name="Zhou C."/>
            <person name="Zhu D."/>
            <person name="Lee S."/>
            <person name="Bess C."/>
            <person name="Blankenburg K."/>
            <person name="Forbes L."/>
            <person name="Fu Q."/>
            <person name="Gubbala S."/>
            <person name="Hirani K."/>
            <person name="Jayaseelan J.C."/>
            <person name="Lara F."/>
            <person name="Munidasa M."/>
            <person name="Palculict T."/>
            <person name="Patil S."/>
            <person name="Pu L.-L."/>
            <person name="Saada N."/>
            <person name="Tang L."/>
            <person name="Weissenberger G."/>
            <person name="Zhu Y."/>
            <person name="Hemphill L."/>
            <person name="Shang Y."/>
            <person name="Youmans B."/>
            <person name="Ayvaz T."/>
            <person name="Ross M."/>
            <person name="Santibanez J."/>
            <person name="Aqrawi P."/>
            <person name="Gross S."/>
            <person name="Joshi V."/>
            <person name="Fowler G."/>
            <person name="Nazareth L."/>
            <person name="Reid J."/>
            <person name="Worley K."/>
            <person name="Petrosino J."/>
            <person name="Highlander S."/>
            <person name="Gibbs R."/>
        </authorList>
    </citation>
    <scope>NUCLEOTIDE SEQUENCE [LARGE SCALE GENOMIC DNA]</scope>
    <source>
        <strain evidence="2 3">DSM 10105</strain>
    </source>
</reference>
<evidence type="ECO:0000256" key="1">
    <source>
        <dbReference type="SAM" id="Phobius"/>
    </source>
</evidence>
<keyword evidence="1" id="KW-1133">Transmembrane helix</keyword>
<sequence>MAQDAKQGDAGVLNPADSQGARDARANVGRSHGLAVICMVCMLILTYLTPNRGPFNVFTAVAGVLVTLAFAYSYPFSRTAPTPAIPKAAAVWEAVAGLVLTMIVKSAFAWLALMGLVTVLMIISAFLAELLREKRLHLISSLGTTLLAGGAGLAAAGWGVFPSPRGLGPLFSAHPLFAWISTIVAVVFLVALMGVAALWVKEESPAVAASSGWAGVAMLPVMISGAFPLLLSVAALLWL</sequence>
<keyword evidence="1" id="KW-0812">Transmembrane</keyword>